<keyword evidence="2" id="KW-1185">Reference proteome</keyword>
<name>A0A2U1ZWR0_9MICO</name>
<gene>
    <name evidence="1" type="ORF">C8046_12460</name>
</gene>
<evidence type="ECO:0008006" key="3">
    <source>
        <dbReference type="Google" id="ProtNLM"/>
    </source>
</evidence>
<evidence type="ECO:0000313" key="2">
    <source>
        <dbReference type="Proteomes" id="UP000245166"/>
    </source>
</evidence>
<dbReference type="EMBL" id="PYHR01000002">
    <property type="protein sequence ID" value="PWD51352.1"/>
    <property type="molecule type" value="Genomic_DNA"/>
</dbReference>
<dbReference type="RefSeq" id="WP_109229734.1">
    <property type="nucleotide sequence ID" value="NZ_PYHR01000002.1"/>
</dbReference>
<protein>
    <recommendedName>
        <fullName evidence="3">DUF3806 domain-containing protein</fullName>
    </recommendedName>
</protein>
<comment type="caution">
    <text evidence="1">The sequence shown here is derived from an EMBL/GenBank/DDBJ whole genome shotgun (WGS) entry which is preliminary data.</text>
</comment>
<organism evidence="1 2">
    <name type="scientific">Serinibacter arcticus</name>
    <dbReference type="NCBI Taxonomy" id="1655435"/>
    <lineage>
        <taxon>Bacteria</taxon>
        <taxon>Bacillati</taxon>
        <taxon>Actinomycetota</taxon>
        <taxon>Actinomycetes</taxon>
        <taxon>Micrococcales</taxon>
        <taxon>Beutenbergiaceae</taxon>
        <taxon>Serinibacter</taxon>
    </lineage>
</organism>
<accession>A0A2U1ZWR0</accession>
<dbReference type="Proteomes" id="UP000245166">
    <property type="component" value="Unassembled WGS sequence"/>
</dbReference>
<proteinExistence type="predicted"/>
<evidence type="ECO:0000313" key="1">
    <source>
        <dbReference type="EMBL" id="PWD51352.1"/>
    </source>
</evidence>
<sequence>MPHISPLTDDVVGEILSVAPDGYARLGLIPEADPEEVLRAVEDVLHLHRRGGDELDRQDLITLGVVVGDVFVRNLGWEWANLTYPDGATAFAVLDETHAVGNQPMNWVYDIAGNANREIALVLGYNLVARGEWPPAQPGDALMLH</sequence>
<dbReference type="AlphaFoldDB" id="A0A2U1ZWR0"/>
<dbReference type="OrthoDB" id="4640272at2"/>
<reference evidence="1 2" key="1">
    <citation type="submission" date="2018-03" db="EMBL/GenBank/DDBJ databases">
        <title>Genome assembly of novel Miniimonas species PCH200.</title>
        <authorList>
            <person name="Thakur V."/>
            <person name="Kumar V."/>
            <person name="Singh D."/>
        </authorList>
    </citation>
    <scope>NUCLEOTIDE SEQUENCE [LARGE SCALE GENOMIC DNA]</scope>
    <source>
        <strain evidence="1 2">PCH200</strain>
    </source>
</reference>